<feature type="transmembrane region" description="Helical" evidence="9">
    <location>
        <begin position="68"/>
        <end position="90"/>
    </location>
</feature>
<evidence type="ECO:0000313" key="10">
    <source>
        <dbReference type="EMBL" id="MCG8148444.1"/>
    </source>
</evidence>
<evidence type="ECO:0000256" key="8">
    <source>
        <dbReference type="SAM" id="MobiDB-lite"/>
    </source>
</evidence>
<organism evidence="10 11">
    <name type="scientific">Moraxella tetraodonis</name>
    <dbReference type="NCBI Taxonomy" id="2767221"/>
    <lineage>
        <taxon>Bacteria</taxon>
        <taxon>Pseudomonadati</taxon>
        <taxon>Pseudomonadota</taxon>
        <taxon>Gammaproteobacteria</taxon>
        <taxon>Moraxellales</taxon>
        <taxon>Moraxellaceae</taxon>
        <taxon>Moraxella</taxon>
    </lineage>
</organism>
<dbReference type="InterPro" id="IPR011922">
    <property type="entry name" value="Cell_div_FtsL"/>
</dbReference>
<dbReference type="AlphaFoldDB" id="A0A9X2A620"/>
<evidence type="ECO:0000313" key="11">
    <source>
        <dbReference type="Proteomes" id="UP001139238"/>
    </source>
</evidence>
<keyword evidence="7" id="KW-0131">Cell cycle</keyword>
<comment type="caution">
    <text evidence="10">The sequence shown here is derived from an EMBL/GenBank/DDBJ whole genome shotgun (WGS) entry which is preliminary data.</text>
</comment>
<comment type="subcellular location">
    <subcellularLocation>
        <location evidence="1">Cell membrane</location>
        <topology evidence="1">Single-pass type II membrane protein</topology>
    </subcellularLocation>
</comment>
<dbReference type="EMBL" id="JACSYB010000001">
    <property type="protein sequence ID" value="MCG8148444.1"/>
    <property type="molecule type" value="Genomic_DNA"/>
</dbReference>
<evidence type="ECO:0000256" key="6">
    <source>
        <dbReference type="ARBA" id="ARBA00023136"/>
    </source>
</evidence>
<keyword evidence="4 9" id="KW-0812">Transmembrane</keyword>
<evidence type="ECO:0000256" key="2">
    <source>
        <dbReference type="ARBA" id="ARBA00022475"/>
    </source>
</evidence>
<evidence type="ECO:0000256" key="1">
    <source>
        <dbReference type="ARBA" id="ARBA00004401"/>
    </source>
</evidence>
<keyword evidence="2" id="KW-1003">Cell membrane</keyword>
<feature type="compositionally biased region" description="Polar residues" evidence="8">
    <location>
        <begin position="13"/>
        <end position="25"/>
    </location>
</feature>
<name>A0A9X2A620_9GAMM</name>
<keyword evidence="6 9" id="KW-0472">Membrane</keyword>
<evidence type="ECO:0000256" key="9">
    <source>
        <dbReference type="SAM" id="Phobius"/>
    </source>
</evidence>
<dbReference type="Pfam" id="PF04999">
    <property type="entry name" value="FtsL"/>
    <property type="match status" value="1"/>
</dbReference>
<evidence type="ECO:0000256" key="5">
    <source>
        <dbReference type="ARBA" id="ARBA00022989"/>
    </source>
</evidence>
<dbReference type="Proteomes" id="UP001139238">
    <property type="component" value="Unassembled WGS sequence"/>
</dbReference>
<keyword evidence="3 10" id="KW-0132">Cell division</keyword>
<keyword evidence="5 9" id="KW-1133">Transmembrane helix</keyword>
<dbReference type="GO" id="GO:0005886">
    <property type="term" value="C:plasma membrane"/>
    <property type="evidence" value="ECO:0007669"/>
    <property type="project" value="UniProtKB-SubCell"/>
</dbReference>
<keyword evidence="11" id="KW-1185">Reference proteome</keyword>
<proteinExistence type="predicted"/>
<sequence length="182" mass="20672">MPKSQPLPPMTSKPMSNGRDNQNSLKKTRFFSAKNNDATVKNNTTMKKSSEGLGASISEMLDTEYRGVSLYTVAMMLLVIAILWTGVSVVEQIQTYHQQYGELQKLKKQFRHLQMEHQRMLIEQQTFSATPQVTNRAVTELNMFYPNLSDRMIIHDNKVTVFTSDASSNESNTPAINPETQH</sequence>
<dbReference type="GO" id="GO:0051301">
    <property type="term" value="P:cell division"/>
    <property type="evidence" value="ECO:0007669"/>
    <property type="project" value="UniProtKB-KW"/>
</dbReference>
<protein>
    <submittedName>
        <fullName evidence="10">Cell division protein FtsL</fullName>
    </submittedName>
</protein>
<gene>
    <name evidence="10" type="ORF">H9W84_09950</name>
</gene>
<feature type="region of interest" description="Disordered" evidence="8">
    <location>
        <begin position="1"/>
        <end position="25"/>
    </location>
</feature>
<evidence type="ECO:0000256" key="7">
    <source>
        <dbReference type="ARBA" id="ARBA00023306"/>
    </source>
</evidence>
<evidence type="ECO:0000256" key="4">
    <source>
        <dbReference type="ARBA" id="ARBA00022692"/>
    </source>
</evidence>
<feature type="compositionally biased region" description="Pro residues" evidence="8">
    <location>
        <begin position="1"/>
        <end position="11"/>
    </location>
</feature>
<evidence type="ECO:0000256" key="3">
    <source>
        <dbReference type="ARBA" id="ARBA00022618"/>
    </source>
</evidence>
<reference evidence="10" key="1">
    <citation type="submission" date="2021-08" db="EMBL/GenBank/DDBJ databases">
        <title>Complete genome sequence of Moraxella sp strain PS-22.</title>
        <authorList>
            <person name="Das S.K."/>
        </authorList>
    </citation>
    <scope>NUCLEOTIDE SEQUENCE</scope>
    <source>
        <strain evidence="10">PS-22</strain>
    </source>
</reference>
<accession>A0A9X2A620</accession>